<evidence type="ECO:0000313" key="1">
    <source>
        <dbReference type="EMBL" id="KAJ8674141.1"/>
    </source>
</evidence>
<dbReference type="Proteomes" id="UP001239111">
    <property type="component" value="Chromosome 3"/>
</dbReference>
<keyword evidence="2" id="KW-1185">Reference proteome</keyword>
<accession>A0ACC2NU52</accession>
<feature type="non-terminal residue" evidence="1">
    <location>
        <position position="256"/>
    </location>
</feature>
<dbReference type="EMBL" id="CM056743">
    <property type="protein sequence ID" value="KAJ8674141.1"/>
    <property type="molecule type" value="Genomic_DNA"/>
</dbReference>
<organism evidence="1 2">
    <name type="scientific">Eretmocerus hayati</name>
    <dbReference type="NCBI Taxonomy" id="131215"/>
    <lineage>
        <taxon>Eukaryota</taxon>
        <taxon>Metazoa</taxon>
        <taxon>Ecdysozoa</taxon>
        <taxon>Arthropoda</taxon>
        <taxon>Hexapoda</taxon>
        <taxon>Insecta</taxon>
        <taxon>Pterygota</taxon>
        <taxon>Neoptera</taxon>
        <taxon>Endopterygota</taxon>
        <taxon>Hymenoptera</taxon>
        <taxon>Apocrita</taxon>
        <taxon>Proctotrupomorpha</taxon>
        <taxon>Chalcidoidea</taxon>
        <taxon>Aphelinidae</taxon>
        <taxon>Aphelininae</taxon>
        <taxon>Eretmocerus</taxon>
    </lineage>
</organism>
<comment type="caution">
    <text evidence="1">The sequence shown here is derived from an EMBL/GenBank/DDBJ whole genome shotgun (WGS) entry which is preliminary data.</text>
</comment>
<evidence type="ECO:0000313" key="2">
    <source>
        <dbReference type="Proteomes" id="UP001239111"/>
    </source>
</evidence>
<name>A0ACC2NU52_9HYME</name>
<reference evidence="1" key="1">
    <citation type="submission" date="2023-04" db="EMBL/GenBank/DDBJ databases">
        <title>A chromosome-level genome assembly of the parasitoid wasp Eretmocerus hayati.</title>
        <authorList>
            <person name="Zhong Y."/>
            <person name="Liu S."/>
            <person name="Liu Y."/>
        </authorList>
    </citation>
    <scope>NUCLEOTIDE SEQUENCE</scope>
    <source>
        <strain evidence="1">ZJU_SS_LIU_2023</strain>
    </source>
</reference>
<sequence>YDWERFDNSGDLGFRTDTVCDLSFFQWTNTSIHFLPSIGDDVPIRLSERIELPRHDNRTLEIKYPTEQDIGEYKCNAKNRYGKVHLIKRITIGDEHKAKPDEPGILRIWIAGLILLLLVTTVTSIWIWMKMNLNKQRQSDILTDFDEGAPHCMTSELSVLDQANLLPYDKKWEFPRDRLRLGKVLGNGYFGIVMRAEAFRIVPHEVMTTVAVKMVSRGADSIYTRALASELKILIHLGKHLNVVNLLGACTRNIDR</sequence>
<protein>
    <submittedName>
        <fullName evidence="1">Uncharacterized protein</fullName>
    </submittedName>
</protein>
<gene>
    <name evidence="1" type="ORF">QAD02_005403</name>
</gene>
<feature type="non-terminal residue" evidence="1">
    <location>
        <position position="1"/>
    </location>
</feature>
<proteinExistence type="predicted"/>